<evidence type="ECO:0000313" key="1">
    <source>
        <dbReference type="EMBL" id="KAI4588730.1"/>
    </source>
</evidence>
<keyword evidence="2" id="KW-1185">Reference proteome</keyword>
<comment type="caution">
    <text evidence="1">The sequence shown here is derived from an EMBL/GenBank/DDBJ whole genome shotgun (WGS) entry which is preliminary data.</text>
</comment>
<sequence length="471" mass="46277">MHRALGSRGDRAAAAADEPRGQCLASGRVLFSLGYLSTWRCSKMCLYVKTLEKLDVLGVGATLAMGAGLAVSVTGAALVLGDTLVVSVTGDALAMDAMLAASVTGVAGVSGGSGASLVMDVPGVFGAPDGPGVSVVTGPVLAMLATLATSAMGVAGVMCVAGVSEATLFQGSPVSQVLLVSWESLLAWVCSSCQATPVLGAAGVSGGALVLRSTGGSDAALAASVMGAAAVSAVGVMSAAGFLVPLLFWVPLVSQCLSCPGCCWCHECPSCHGATLAVGVMSAALVLGPTGGSVATLALGAALATSVTGAAALAVSVTGPAGVSCSTLVLGAAGAQVPLMSQVLPVSWVPLGSHVPSCPGCPGVLGAAFVLGAILAIGAFLATSVTDVASVSGSEARALRSQRSESVKCANLPCTEFLMAPVDVTSKGHLFQKELVGKCREGPASSHKMSSRQGRDTKSLDPLKDLFVSED</sequence>
<dbReference type="EMBL" id="CM043027">
    <property type="protein sequence ID" value="KAI4588730.1"/>
    <property type="molecule type" value="Genomic_DNA"/>
</dbReference>
<gene>
    <name evidence="1" type="ORF">MJG53_003138</name>
</gene>
<accession>A0ACB9VGY7</accession>
<protein>
    <submittedName>
        <fullName evidence="1">Uncharacterized protein</fullName>
    </submittedName>
</protein>
<organism evidence="1 2">
    <name type="scientific">Ovis ammon polii x Ovis aries</name>
    <dbReference type="NCBI Taxonomy" id="2918886"/>
    <lineage>
        <taxon>Eukaryota</taxon>
        <taxon>Metazoa</taxon>
        <taxon>Chordata</taxon>
        <taxon>Craniata</taxon>
        <taxon>Vertebrata</taxon>
        <taxon>Euteleostomi</taxon>
        <taxon>Mammalia</taxon>
        <taxon>Eutheria</taxon>
        <taxon>Laurasiatheria</taxon>
        <taxon>Artiodactyla</taxon>
        <taxon>Ruminantia</taxon>
        <taxon>Pecora</taxon>
        <taxon>Bovidae</taxon>
        <taxon>Caprinae</taxon>
        <taxon>Ovis</taxon>
    </lineage>
</organism>
<proteinExistence type="predicted"/>
<reference evidence="1" key="1">
    <citation type="submission" date="2022-03" db="EMBL/GenBank/DDBJ databases">
        <title>Genomic analyses of argali, domestic sheep and their hybrids provide insights into chromosomal evolution, heterosis and genetic basis of agronomic traits.</title>
        <authorList>
            <person name="Li M."/>
        </authorList>
    </citation>
    <scope>NUCLEOTIDE SEQUENCE</scope>
    <source>
        <strain evidence="1">F1 hybrid</strain>
    </source>
</reference>
<name>A0ACB9VGY7_9CETA</name>
<evidence type="ECO:0000313" key="2">
    <source>
        <dbReference type="Proteomes" id="UP001057279"/>
    </source>
</evidence>
<dbReference type="Proteomes" id="UP001057279">
    <property type="component" value="Linkage Group LG02"/>
</dbReference>